<reference evidence="2" key="1">
    <citation type="submission" date="2009-08" db="EMBL/GenBank/DDBJ databases">
        <title>The complete genome of Chitinophaga pinensis DSM 2588.</title>
        <authorList>
            <consortium name="US DOE Joint Genome Institute (JGI-PGF)"/>
            <person name="Lucas S."/>
            <person name="Copeland A."/>
            <person name="Lapidus A."/>
            <person name="Glavina del Rio T."/>
            <person name="Dalin E."/>
            <person name="Tice H."/>
            <person name="Bruce D."/>
            <person name="Goodwin L."/>
            <person name="Pitluck S."/>
            <person name="Kyrpides N."/>
            <person name="Mavromatis K."/>
            <person name="Ivanova N."/>
            <person name="Mikhailova N."/>
            <person name="Sims D."/>
            <person name="Meinche L."/>
            <person name="Brettin T."/>
            <person name="Detter J.C."/>
            <person name="Han C."/>
            <person name="Larimer F."/>
            <person name="Land M."/>
            <person name="Hauser L."/>
            <person name="Markowitz V."/>
            <person name="Cheng J.-F."/>
            <person name="Hugenholtz P."/>
            <person name="Woyke T."/>
            <person name="Wu D."/>
            <person name="Spring S."/>
            <person name="Klenk H.-P."/>
            <person name="Eisen J.A."/>
        </authorList>
    </citation>
    <scope>NUCLEOTIDE SEQUENCE [LARGE SCALE GENOMIC DNA]</scope>
    <source>
        <strain evidence="2">ATCC 43595 / DSM 2588 / LMG 13176 / NBRC 15968 / NCIMB 11800 / UQM 2034</strain>
    </source>
</reference>
<dbReference type="AlphaFoldDB" id="A0A979GBE4"/>
<evidence type="ECO:0000313" key="2">
    <source>
        <dbReference type="Proteomes" id="UP000002215"/>
    </source>
</evidence>
<protein>
    <submittedName>
        <fullName evidence="1">Uncharacterized protein</fullName>
    </submittedName>
</protein>
<name>A0A979GBE4_CHIPD</name>
<accession>A0A979GBE4</accession>
<evidence type="ECO:0000313" key="1">
    <source>
        <dbReference type="EMBL" id="ACU64268.1"/>
    </source>
</evidence>
<organism evidence="1 2">
    <name type="scientific">Chitinophaga pinensis (strain ATCC 43595 / DSM 2588 / LMG 13176 / NBRC 15968 / NCIMB 11800 / UQM 2034)</name>
    <dbReference type="NCBI Taxonomy" id="485918"/>
    <lineage>
        <taxon>Bacteria</taxon>
        <taxon>Pseudomonadati</taxon>
        <taxon>Bacteroidota</taxon>
        <taxon>Chitinophagia</taxon>
        <taxon>Chitinophagales</taxon>
        <taxon>Chitinophagaceae</taxon>
        <taxon>Chitinophaga</taxon>
    </lineage>
</organism>
<dbReference type="KEGG" id="cpi:Cpin_6867"/>
<dbReference type="EMBL" id="CP001699">
    <property type="protein sequence ID" value="ACU64268.1"/>
    <property type="molecule type" value="Genomic_DNA"/>
</dbReference>
<dbReference type="Proteomes" id="UP000002215">
    <property type="component" value="Chromosome"/>
</dbReference>
<proteinExistence type="predicted"/>
<sequence>MYASFSANHLSPVYTYVNSQKATICTDYAHYPHHETRSHCWKYTYIFVAYPYYAVITPIFLRSGTDKYGHNNGVMTV</sequence>
<gene>
    <name evidence="1" type="ordered locus">Cpin_6867</name>
</gene>
<reference evidence="1 2" key="2">
    <citation type="journal article" date="2010" name="Stand. Genomic Sci.">
        <title>Complete genome sequence of Chitinophaga pinensis type strain (UQM 2034).</title>
        <authorList>
            <person name="Glavina Del Rio T."/>
            <person name="Abt B."/>
            <person name="Spring S."/>
            <person name="Lapidus A."/>
            <person name="Nolan M."/>
            <person name="Tice H."/>
            <person name="Copeland A."/>
            <person name="Cheng J.F."/>
            <person name="Chen F."/>
            <person name="Bruce D."/>
            <person name="Goodwin L."/>
            <person name="Pitluck S."/>
            <person name="Ivanova N."/>
            <person name="Mavromatis K."/>
            <person name="Mikhailova N."/>
            <person name="Pati A."/>
            <person name="Chen A."/>
            <person name="Palaniappan K."/>
            <person name="Land M."/>
            <person name="Hauser L."/>
            <person name="Chang Y.J."/>
            <person name="Jeffries C.D."/>
            <person name="Chain P."/>
            <person name="Saunders E."/>
            <person name="Detter J.C."/>
            <person name="Brettin T."/>
            <person name="Rohde M."/>
            <person name="Goker M."/>
            <person name="Bristow J."/>
            <person name="Eisen J.A."/>
            <person name="Markowitz V."/>
            <person name="Hugenholtz P."/>
            <person name="Kyrpides N.C."/>
            <person name="Klenk H.P."/>
            <person name="Lucas S."/>
        </authorList>
    </citation>
    <scope>NUCLEOTIDE SEQUENCE [LARGE SCALE GENOMIC DNA]</scope>
    <source>
        <strain evidence="2">ATCC 43595 / DSM 2588 / LMG 13176 / NBRC 15968 / NCIMB 11800 / UQM 2034</strain>
    </source>
</reference>